<sequence length="89" mass="9847">MLVTGQQVSGFPVQAVIGDLLLEAERADLCGLVGKKKGAVKISLKPRSLNRIVVEGYFRFEILSEAGAPRRNFDDGKVFEVLKWGREPM</sequence>
<reference evidence="2 3" key="1">
    <citation type="journal article" date="2021" name="Int. J. Syst. Evol. Microbiol.">
        <title>Reticulibacter mediterranei gen. nov., sp. nov., within the new family Reticulibacteraceae fam. nov., and Ktedonospora formicarum gen. nov., sp. nov., Ktedonobacter robiniae sp. nov., Dictyobacter formicarum sp. nov. and Dictyobacter arantiisoli sp. nov., belonging to the class Ktedonobacteria.</title>
        <authorList>
            <person name="Yabe S."/>
            <person name="Zheng Y."/>
            <person name="Wang C.M."/>
            <person name="Sakai Y."/>
            <person name="Abe K."/>
            <person name="Yokota A."/>
            <person name="Donadio S."/>
            <person name="Cavaletti L."/>
            <person name="Monciardini P."/>
        </authorList>
    </citation>
    <scope>NUCLEOTIDE SEQUENCE [LARGE SCALE GENOMIC DNA]</scope>
    <source>
        <strain evidence="2 3">SOSP1-30</strain>
    </source>
</reference>
<keyword evidence="3" id="KW-1185">Reference proteome</keyword>
<proteinExistence type="predicted"/>
<name>A0ABQ3V797_9CHLR</name>
<protein>
    <submittedName>
        <fullName evidence="2">Uncharacterized protein</fullName>
    </submittedName>
</protein>
<evidence type="ECO:0000313" key="3">
    <source>
        <dbReference type="Proteomes" id="UP000654345"/>
    </source>
</evidence>
<organism evidence="2 3">
    <name type="scientific">Ktedonobacter robiniae</name>
    <dbReference type="NCBI Taxonomy" id="2778365"/>
    <lineage>
        <taxon>Bacteria</taxon>
        <taxon>Bacillati</taxon>
        <taxon>Chloroflexota</taxon>
        <taxon>Ktedonobacteria</taxon>
        <taxon>Ktedonobacterales</taxon>
        <taxon>Ktedonobacteraceae</taxon>
        <taxon>Ktedonobacter</taxon>
    </lineage>
</organism>
<dbReference type="EMBL" id="BNJG01000006">
    <property type="protein sequence ID" value="GHO60838.1"/>
    <property type="molecule type" value="Genomic_DNA"/>
</dbReference>
<accession>A0ABQ3V797</accession>
<comment type="caution">
    <text evidence="2">The sequence shown here is derived from an EMBL/GenBank/DDBJ whole genome shotgun (WGS) entry which is preliminary data.</text>
</comment>
<evidence type="ECO:0000313" key="1">
    <source>
        <dbReference type="EMBL" id="GHO58211.1"/>
    </source>
</evidence>
<gene>
    <name evidence="1" type="ORF">KSB_66860</name>
    <name evidence="2" type="ORF">KSB_93130</name>
</gene>
<evidence type="ECO:0000313" key="2">
    <source>
        <dbReference type="EMBL" id="GHO60838.1"/>
    </source>
</evidence>
<dbReference type="Proteomes" id="UP000654345">
    <property type="component" value="Unassembled WGS sequence"/>
</dbReference>
<dbReference type="EMBL" id="BNJG01000003">
    <property type="protein sequence ID" value="GHO58211.1"/>
    <property type="molecule type" value="Genomic_DNA"/>
</dbReference>